<comment type="caution">
    <text evidence="2">The sequence shown here is derived from an EMBL/GenBank/DDBJ whole genome shotgun (WGS) entry which is preliminary data.</text>
</comment>
<dbReference type="AlphaFoldDB" id="A0AAW0XN70"/>
<evidence type="ECO:0000313" key="2">
    <source>
        <dbReference type="EMBL" id="KAK8746040.1"/>
    </source>
</evidence>
<protein>
    <submittedName>
        <fullName evidence="2">Uncharacterized protein</fullName>
    </submittedName>
</protein>
<keyword evidence="1" id="KW-0812">Transmembrane</keyword>
<keyword evidence="1" id="KW-0472">Membrane</keyword>
<name>A0AAW0XN70_CHEQU</name>
<keyword evidence="3" id="KW-1185">Reference proteome</keyword>
<accession>A0AAW0XN70</accession>
<proteinExistence type="predicted"/>
<organism evidence="2 3">
    <name type="scientific">Cherax quadricarinatus</name>
    <name type="common">Australian red claw crayfish</name>
    <dbReference type="NCBI Taxonomy" id="27406"/>
    <lineage>
        <taxon>Eukaryota</taxon>
        <taxon>Metazoa</taxon>
        <taxon>Ecdysozoa</taxon>
        <taxon>Arthropoda</taxon>
        <taxon>Crustacea</taxon>
        <taxon>Multicrustacea</taxon>
        <taxon>Malacostraca</taxon>
        <taxon>Eumalacostraca</taxon>
        <taxon>Eucarida</taxon>
        <taxon>Decapoda</taxon>
        <taxon>Pleocyemata</taxon>
        <taxon>Astacidea</taxon>
        <taxon>Parastacoidea</taxon>
        <taxon>Parastacidae</taxon>
        <taxon>Cherax</taxon>
    </lineage>
</organism>
<gene>
    <name evidence="2" type="ORF">OTU49_017233</name>
</gene>
<evidence type="ECO:0000256" key="1">
    <source>
        <dbReference type="SAM" id="Phobius"/>
    </source>
</evidence>
<sequence>MGNGLYNLLGMISHHSSWPIQVIFICDVYFKKPSIGCNLQIKDFSALVFFSPTIFCISLVIVLLLCLNSLRQLCTVMCIWNVLSGSRLFILCYDYNTDTPSTPPPPFPCTHTHTHCCIKKLACHANI</sequence>
<keyword evidence="1" id="KW-1133">Transmembrane helix</keyword>
<dbReference type="EMBL" id="JARKIK010000018">
    <property type="protein sequence ID" value="KAK8746040.1"/>
    <property type="molecule type" value="Genomic_DNA"/>
</dbReference>
<evidence type="ECO:0000313" key="3">
    <source>
        <dbReference type="Proteomes" id="UP001445076"/>
    </source>
</evidence>
<dbReference type="Proteomes" id="UP001445076">
    <property type="component" value="Unassembled WGS sequence"/>
</dbReference>
<feature type="transmembrane region" description="Helical" evidence="1">
    <location>
        <begin position="44"/>
        <end position="67"/>
    </location>
</feature>
<reference evidence="2 3" key="1">
    <citation type="journal article" date="2024" name="BMC Genomics">
        <title>Genome assembly of redclaw crayfish (Cherax quadricarinatus) provides insights into its immune adaptation and hypoxia tolerance.</title>
        <authorList>
            <person name="Liu Z."/>
            <person name="Zheng J."/>
            <person name="Li H."/>
            <person name="Fang K."/>
            <person name="Wang S."/>
            <person name="He J."/>
            <person name="Zhou D."/>
            <person name="Weng S."/>
            <person name="Chi M."/>
            <person name="Gu Z."/>
            <person name="He J."/>
            <person name="Li F."/>
            <person name="Wang M."/>
        </authorList>
    </citation>
    <scope>NUCLEOTIDE SEQUENCE [LARGE SCALE GENOMIC DNA]</scope>
    <source>
        <strain evidence="2">ZL_2023a</strain>
    </source>
</reference>